<feature type="transmembrane region" description="Helical" evidence="10">
    <location>
        <begin position="313"/>
        <end position="336"/>
    </location>
</feature>
<accession>A0A4V4NFH8</accession>
<dbReference type="InterPro" id="IPR037654">
    <property type="entry name" value="Big1"/>
</dbReference>
<evidence type="ECO:0000256" key="8">
    <source>
        <dbReference type="ARBA" id="ARBA00023136"/>
    </source>
</evidence>
<evidence type="ECO:0000256" key="3">
    <source>
        <dbReference type="ARBA" id="ARBA00022089"/>
    </source>
</evidence>
<protein>
    <recommendedName>
        <fullName evidence="3">Protein BIG1</fullName>
    </recommendedName>
</protein>
<dbReference type="EMBL" id="SELW01000540">
    <property type="protein sequence ID" value="TID22591.1"/>
    <property type="molecule type" value="Genomic_DNA"/>
</dbReference>
<evidence type="ECO:0000256" key="11">
    <source>
        <dbReference type="SAM" id="SignalP"/>
    </source>
</evidence>
<gene>
    <name evidence="12" type="ORF">CANINC_003251</name>
</gene>
<organism evidence="12 13">
    <name type="scientific">Pichia inconspicua</name>
    <dbReference type="NCBI Taxonomy" id="52247"/>
    <lineage>
        <taxon>Eukaryota</taxon>
        <taxon>Fungi</taxon>
        <taxon>Dikarya</taxon>
        <taxon>Ascomycota</taxon>
        <taxon>Saccharomycotina</taxon>
        <taxon>Pichiomycetes</taxon>
        <taxon>Pichiales</taxon>
        <taxon>Pichiaceae</taxon>
        <taxon>Pichia</taxon>
    </lineage>
</organism>
<feature type="chain" id="PRO_5020667149" description="Protein BIG1" evidence="11">
    <location>
        <begin position="22"/>
        <end position="354"/>
    </location>
</feature>
<evidence type="ECO:0000313" key="13">
    <source>
        <dbReference type="Proteomes" id="UP000307173"/>
    </source>
</evidence>
<keyword evidence="13" id="KW-1185">Reference proteome</keyword>
<dbReference type="GO" id="GO:0009272">
    <property type="term" value="P:fungal-type cell wall biogenesis"/>
    <property type="evidence" value="ECO:0007669"/>
    <property type="project" value="TreeGrafter"/>
</dbReference>
<evidence type="ECO:0000256" key="10">
    <source>
        <dbReference type="SAM" id="Phobius"/>
    </source>
</evidence>
<comment type="similarity">
    <text evidence="2">Belongs to the BIG1 family.</text>
</comment>
<dbReference type="PANTHER" id="PTHR28285">
    <property type="entry name" value="PROTEIN BIG1"/>
    <property type="match status" value="1"/>
</dbReference>
<evidence type="ECO:0000256" key="7">
    <source>
        <dbReference type="ARBA" id="ARBA00022989"/>
    </source>
</evidence>
<evidence type="ECO:0000256" key="2">
    <source>
        <dbReference type="ARBA" id="ARBA00008203"/>
    </source>
</evidence>
<keyword evidence="9" id="KW-0961">Cell wall biogenesis/degradation</keyword>
<evidence type="ECO:0000256" key="1">
    <source>
        <dbReference type="ARBA" id="ARBA00004115"/>
    </source>
</evidence>
<sequence>MWSLLLYIVVATASILRTTPAIFVSHKLIPGLRPSLPHSEQLPFTQNEAETLLTRALETCNNEHYIFIKAKGLNVDAFQDFSAWHILRDRMSKASTLLTMPHILDPKGILINFDNILSWEKLENTLLRDCNAHKYEVNYMDVESFPKIQHTDKILIEVTVPHQRIREIDGLIRDLTRKLPTPNVAVLIAGTHSNVVEKSIFEGPVIEIKDLPDDPKLLPIATRDAAMKSKRYIFPDITVFDKSRGYEYERNNIGERRPLSDLKDGEYAKDAEGFVDDSWLEKKFKQPKFGKYGEEEGEFVSVFQNQQFVKDNALVIACMFTFIVGLFFFETLRGFVRMISGKKSISVSDDKKNK</sequence>
<name>A0A4V4NFH8_9ASCO</name>
<evidence type="ECO:0000256" key="4">
    <source>
        <dbReference type="ARBA" id="ARBA00022692"/>
    </source>
</evidence>
<feature type="signal peptide" evidence="11">
    <location>
        <begin position="1"/>
        <end position="21"/>
    </location>
</feature>
<evidence type="ECO:0000256" key="9">
    <source>
        <dbReference type="ARBA" id="ARBA00023316"/>
    </source>
</evidence>
<dbReference type="OrthoDB" id="9985059at2759"/>
<keyword evidence="6" id="KW-0256">Endoplasmic reticulum</keyword>
<proteinExistence type="inferred from homology"/>
<dbReference type="Proteomes" id="UP000307173">
    <property type="component" value="Unassembled WGS sequence"/>
</dbReference>
<evidence type="ECO:0000256" key="5">
    <source>
        <dbReference type="ARBA" id="ARBA00022729"/>
    </source>
</evidence>
<keyword evidence="8 10" id="KW-0472">Membrane</keyword>
<comment type="caution">
    <text evidence="12">The sequence shown here is derived from an EMBL/GenBank/DDBJ whole genome shotgun (WGS) entry which is preliminary data.</text>
</comment>
<evidence type="ECO:0000313" key="12">
    <source>
        <dbReference type="EMBL" id="TID22591.1"/>
    </source>
</evidence>
<dbReference type="AlphaFoldDB" id="A0A4V4NFH8"/>
<dbReference type="PANTHER" id="PTHR28285:SF1">
    <property type="entry name" value="PROTEIN BIG1"/>
    <property type="match status" value="1"/>
</dbReference>
<keyword evidence="5 11" id="KW-0732">Signal</keyword>
<reference evidence="12 13" key="1">
    <citation type="journal article" date="2019" name="Front. Genet.">
        <title>Whole-Genome Sequencing of the Opportunistic Yeast Pathogen Candida inconspicua Uncovers Its Hybrid Origin.</title>
        <authorList>
            <person name="Mixao V."/>
            <person name="Hansen A.P."/>
            <person name="Saus E."/>
            <person name="Boekhout T."/>
            <person name="Lass-Florl C."/>
            <person name="Gabaldon T."/>
        </authorList>
    </citation>
    <scope>NUCLEOTIDE SEQUENCE [LARGE SCALE GENOMIC DNA]</scope>
    <source>
        <strain evidence="12 13">CBS 180</strain>
    </source>
</reference>
<evidence type="ECO:0000256" key="6">
    <source>
        <dbReference type="ARBA" id="ARBA00022824"/>
    </source>
</evidence>
<keyword evidence="4 10" id="KW-0812">Transmembrane</keyword>
<comment type="subcellular location">
    <subcellularLocation>
        <location evidence="1">Endoplasmic reticulum membrane</location>
        <topology evidence="1">Single-pass type I membrane protein</topology>
    </subcellularLocation>
</comment>
<dbReference type="GO" id="GO:0071555">
    <property type="term" value="P:cell wall organization"/>
    <property type="evidence" value="ECO:0007669"/>
    <property type="project" value="UniProtKB-KW"/>
</dbReference>
<dbReference type="GO" id="GO:0006078">
    <property type="term" value="P:(1-&gt;6)-beta-D-glucan biosynthetic process"/>
    <property type="evidence" value="ECO:0007669"/>
    <property type="project" value="TreeGrafter"/>
</dbReference>
<keyword evidence="7 10" id="KW-1133">Transmembrane helix</keyword>
<dbReference type="GO" id="GO:0005789">
    <property type="term" value="C:endoplasmic reticulum membrane"/>
    <property type="evidence" value="ECO:0007669"/>
    <property type="project" value="UniProtKB-SubCell"/>
</dbReference>